<evidence type="ECO:0000256" key="4">
    <source>
        <dbReference type="ARBA" id="ARBA00023098"/>
    </source>
</evidence>
<dbReference type="PRINTS" id="PR00390">
    <property type="entry name" value="PHPHLIPASEC"/>
</dbReference>
<dbReference type="Pfam" id="PF00168">
    <property type="entry name" value="C2"/>
    <property type="match status" value="1"/>
</dbReference>
<dbReference type="Gene3D" id="3.20.20.190">
    <property type="entry name" value="Phosphatidylinositol (PI) phosphodiesterase"/>
    <property type="match status" value="2"/>
</dbReference>
<dbReference type="Proteomes" id="UP001516023">
    <property type="component" value="Unassembled WGS sequence"/>
</dbReference>
<reference evidence="11 12" key="1">
    <citation type="journal article" date="2020" name="G3 (Bethesda)">
        <title>Improved Reference Genome for Cyclotella cryptica CCMP332, a Model for Cell Wall Morphogenesis, Salinity Adaptation, and Lipid Production in Diatoms (Bacillariophyta).</title>
        <authorList>
            <person name="Roberts W.R."/>
            <person name="Downey K.M."/>
            <person name="Ruck E.C."/>
            <person name="Traller J.C."/>
            <person name="Alverson A.J."/>
        </authorList>
    </citation>
    <scope>NUCLEOTIDE SEQUENCE [LARGE SCALE GENOMIC DNA]</scope>
    <source>
        <strain evidence="11 12">CCMP332</strain>
    </source>
</reference>
<evidence type="ECO:0000256" key="7">
    <source>
        <dbReference type="SAM" id="Coils"/>
    </source>
</evidence>
<dbReference type="GO" id="GO:0007165">
    <property type="term" value="P:signal transduction"/>
    <property type="evidence" value="ECO:0007669"/>
    <property type="project" value="UniProtKB-KW"/>
</dbReference>
<feature type="region of interest" description="Disordered" evidence="8">
    <location>
        <begin position="794"/>
        <end position="844"/>
    </location>
</feature>
<sequence>MNSAFHSRLHLFCTITLCIHLPKTFIRTKSLKQSFIPVTPKRQNDSTHTHSPVPIDNDIYSLSIVYRPPTSTTTNSTIASVGSTVKDNFVNAMMTATSPSHSSRVLDGGEDSLDLIIPSKTDYETLARTLEDLLALYKEVEPCANPVFAWIQYHLVDMGKRLGTDRHGVVVKGGVSCADWIDLCRRWNAPVSKTDATLLYETYCESAGKTAHGNGLEFIDIVRLLDVLRHWIAERAPEGGNAIKDPRNELFNRVVRMKPDLDQSRISSPAEDSGVFVKGFGDEPDHVETISAATFLNFLQIEQKETDQTLESVKALFARLNGYKDPNLENDIVSTVDGVSWEREYISLETFARYMLLESNDVYDPMRTAHSPSYMSEPLNNYWINTSHDTYLRRTNGQATCQKQMDWTDLQSYTLALYRGARAIELDVWDGPAGSKDPVVRSGVSSFPDETAPSVNKPSNVGRSGPGLIFADVLSTIRYFLQSEPNSYPVILLIENHCSVRYQKKMASDINAIFGESNILYKPSAPDVQTLPSPAELLGKVIIKSKRPENIYHDSSVLNDDFDDENRAAVPPSHADYDSEDDINEVVIGFKSSGTIKSPFAQKISLKELFQTANSEASDSSAAANVAHNELMEAKAAEQQARRHADALLRDIGMTYEELKAKRNSGKDCHVEEGTEVELCQDGARVKESVNHAVELAKAFAESVEESRLLSNAANAEARSETELFEIARCDLTEKETILADAKEALQEIIKRNADLSEAAERALADARSNREYADNARSRVDSVRALLDKSHNQAVSSETVAGTADTEARISEQRAVDAEARAKKARDSADEERRKAEKESKLEDDIAAQLASAMTKLTDARNSVKAAKERADDAVYKADKLTDEISLMKSASRHQQFSHSGSFDDEQSLVDERKICIDQMEDAFSDKLSREAKTRQLATLVEDLSRKLRLQAKAAAAARRQADHGMAVAEQLEEHALEEREAANLRSAAREKAKLSVKNSDAVMQSIEAQLAEAERAAREADDLAVLSRKNAERLAQELETLQDPSPLKTAVEIATIERDSALLIYEIAKESKEKADQRAAEAKQLHEKDCIRLKSMEREAMAELLNMESAQQAEVLAISACENAIVHSERLGSLEQKYENAKALAVEKNGALEIARRYKEKKIRVQPISPDLANLTFFHSCKHKSWEKSIVLPVCSMHSIPSDKVIERAEQGKDEWKQWVEFNKHHITRTFPQSSLRNYNPMLPWALGCQCVSLNFIRNQFMLLNDGRFRENGSQGYVLKPEYLCRNSLDESAVDDAMNCKHPRTITVRVLSGYCIPKSEESGSASYHGTQRRSVNPFVRVTLYDGSPATFLQPPTHSTKVLQGNGLNPVWNDKEKSFACLNPSVGMLLIAVYDRCDASKSDLFIGASAIPVSCIREGYRCVSLFDSQNMRSSALKFASLLIKVKIEV</sequence>
<evidence type="ECO:0000256" key="5">
    <source>
        <dbReference type="ARBA" id="ARBA00023224"/>
    </source>
</evidence>
<keyword evidence="2 6" id="KW-0378">Hydrolase</keyword>
<dbReference type="SUPFAM" id="SSF49562">
    <property type="entry name" value="C2 domain (Calcium/lipid-binding domain, CaLB)"/>
    <property type="match status" value="1"/>
</dbReference>
<name>A0ABD3PDV9_9STRA</name>
<dbReference type="Pfam" id="PF00387">
    <property type="entry name" value="PI-PLC-Y"/>
    <property type="match status" value="1"/>
</dbReference>
<evidence type="ECO:0000256" key="6">
    <source>
        <dbReference type="RuleBase" id="RU361133"/>
    </source>
</evidence>
<evidence type="ECO:0000313" key="11">
    <source>
        <dbReference type="EMBL" id="KAL3786275.1"/>
    </source>
</evidence>
<evidence type="ECO:0000313" key="12">
    <source>
        <dbReference type="Proteomes" id="UP001516023"/>
    </source>
</evidence>
<feature type="domain" description="PI-PLC Y-box" evidence="10">
    <location>
        <begin position="1199"/>
        <end position="1286"/>
    </location>
</feature>
<dbReference type="InterPro" id="IPR035892">
    <property type="entry name" value="C2_domain_sf"/>
</dbReference>
<dbReference type="InterPro" id="IPR001711">
    <property type="entry name" value="PLipase_C_Pinositol-sp_Y"/>
</dbReference>
<comment type="caution">
    <text evidence="11">The sequence shown here is derived from an EMBL/GenBank/DDBJ whole genome shotgun (WGS) entry which is preliminary data.</text>
</comment>
<evidence type="ECO:0000256" key="2">
    <source>
        <dbReference type="ARBA" id="ARBA00022801"/>
    </source>
</evidence>
<dbReference type="SMART" id="SM00239">
    <property type="entry name" value="C2"/>
    <property type="match status" value="1"/>
</dbReference>
<dbReference type="InterPro" id="IPR001192">
    <property type="entry name" value="PI-PLC_fam"/>
</dbReference>
<dbReference type="EMBL" id="JABMIG020000198">
    <property type="protein sequence ID" value="KAL3786275.1"/>
    <property type="molecule type" value="Genomic_DNA"/>
</dbReference>
<feature type="coiled-coil region" evidence="7">
    <location>
        <begin position="942"/>
        <end position="1025"/>
    </location>
</feature>
<dbReference type="GO" id="GO:0016042">
    <property type="term" value="P:lipid catabolic process"/>
    <property type="evidence" value="ECO:0007669"/>
    <property type="project" value="UniProtKB-KW"/>
</dbReference>
<dbReference type="SUPFAM" id="SSF51695">
    <property type="entry name" value="PLC-like phosphodiesterases"/>
    <property type="match status" value="1"/>
</dbReference>
<evidence type="ECO:0000256" key="1">
    <source>
        <dbReference type="ARBA" id="ARBA00012368"/>
    </source>
</evidence>
<gene>
    <name evidence="11" type="ORF">HJC23_005353</name>
</gene>
<dbReference type="InterPro" id="IPR017946">
    <property type="entry name" value="PLC-like_Pdiesterase_TIM-brl"/>
</dbReference>
<dbReference type="InterPro" id="IPR000909">
    <property type="entry name" value="PLipase_C_PInositol-sp_X_dom"/>
</dbReference>
<keyword evidence="12" id="KW-1185">Reference proteome</keyword>
<evidence type="ECO:0000259" key="10">
    <source>
        <dbReference type="PROSITE" id="PS50008"/>
    </source>
</evidence>
<evidence type="ECO:0000256" key="3">
    <source>
        <dbReference type="ARBA" id="ARBA00022963"/>
    </source>
</evidence>
<comment type="catalytic activity">
    <reaction evidence="6">
        <text>a 1,2-diacyl-sn-glycero-3-phospho-(1D-myo-inositol-4,5-bisphosphate) + H2O = 1D-myo-inositol 1,4,5-trisphosphate + a 1,2-diacyl-sn-glycerol + H(+)</text>
        <dbReference type="Rhea" id="RHEA:33179"/>
        <dbReference type="ChEBI" id="CHEBI:15377"/>
        <dbReference type="ChEBI" id="CHEBI:15378"/>
        <dbReference type="ChEBI" id="CHEBI:17815"/>
        <dbReference type="ChEBI" id="CHEBI:58456"/>
        <dbReference type="ChEBI" id="CHEBI:203600"/>
        <dbReference type="EC" id="3.1.4.11"/>
    </reaction>
</comment>
<dbReference type="Gene3D" id="2.60.40.150">
    <property type="entry name" value="C2 domain"/>
    <property type="match status" value="1"/>
</dbReference>
<dbReference type="InterPro" id="IPR000008">
    <property type="entry name" value="C2_dom"/>
</dbReference>
<dbReference type="PANTHER" id="PTHR10336">
    <property type="entry name" value="PHOSPHOINOSITIDE-SPECIFIC PHOSPHOLIPASE C FAMILY PROTEIN"/>
    <property type="match status" value="1"/>
</dbReference>
<dbReference type="SMART" id="SM00148">
    <property type="entry name" value="PLCXc"/>
    <property type="match status" value="1"/>
</dbReference>
<evidence type="ECO:0000259" key="9">
    <source>
        <dbReference type="PROSITE" id="PS50004"/>
    </source>
</evidence>
<dbReference type="SMART" id="SM00149">
    <property type="entry name" value="PLCYc"/>
    <property type="match status" value="1"/>
</dbReference>
<dbReference type="PROSITE" id="PS50007">
    <property type="entry name" value="PIPLC_X_DOMAIN"/>
    <property type="match status" value="1"/>
</dbReference>
<organism evidence="11 12">
    <name type="scientific">Cyclotella cryptica</name>
    <dbReference type="NCBI Taxonomy" id="29204"/>
    <lineage>
        <taxon>Eukaryota</taxon>
        <taxon>Sar</taxon>
        <taxon>Stramenopiles</taxon>
        <taxon>Ochrophyta</taxon>
        <taxon>Bacillariophyta</taxon>
        <taxon>Coscinodiscophyceae</taxon>
        <taxon>Thalassiosirophycidae</taxon>
        <taxon>Stephanodiscales</taxon>
        <taxon>Stephanodiscaceae</taxon>
        <taxon>Cyclotella</taxon>
    </lineage>
</organism>
<feature type="domain" description="C2" evidence="9">
    <location>
        <begin position="1287"/>
        <end position="1428"/>
    </location>
</feature>
<feature type="coiled-coil region" evidence="7">
    <location>
        <begin position="1067"/>
        <end position="1115"/>
    </location>
</feature>
<dbReference type="PANTHER" id="PTHR10336:SF36">
    <property type="entry name" value="1-PHOSPHATIDYLINOSITOL 4,5-BISPHOSPHATE PHOSPHODIESTERASE BETA-4"/>
    <property type="match status" value="1"/>
</dbReference>
<dbReference type="PROSITE" id="PS50004">
    <property type="entry name" value="C2"/>
    <property type="match status" value="1"/>
</dbReference>
<dbReference type="Pfam" id="PF00388">
    <property type="entry name" value="PI-PLC-X"/>
    <property type="match status" value="1"/>
</dbReference>
<keyword evidence="3 6" id="KW-0442">Lipid degradation</keyword>
<dbReference type="GO" id="GO:0004435">
    <property type="term" value="F:phosphatidylinositol-4,5-bisphosphate phospholipase C activity"/>
    <property type="evidence" value="ECO:0007669"/>
    <property type="project" value="UniProtKB-EC"/>
</dbReference>
<dbReference type="EC" id="3.1.4.11" evidence="1 6"/>
<dbReference type="CDD" id="cd00275">
    <property type="entry name" value="C2_PLC_like"/>
    <property type="match status" value="1"/>
</dbReference>
<evidence type="ECO:0000256" key="8">
    <source>
        <dbReference type="SAM" id="MobiDB-lite"/>
    </source>
</evidence>
<feature type="region of interest" description="Disordered" evidence="8">
    <location>
        <begin position="440"/>
        <end position="459"/>
    </location>
</feature>
<accession>A0ABD3PDV9</accession>
<protein>
    <recommendedName>
        <fullName evidence="1 6">Phosphoinositide phospholipase C</fullName>
        <ecNumber evidence="1 6">3.1.4.11</ecNumber>
    </recommendedName>
</protein>
<proteinExistence type="predicted"/>
<keyword evidence="4 6" id="KW-0443">Lipid metabolism</keyword>
<dbReference type="PROSITE" id="PS50008">
    <property type="entry name" value="PIPLC_Y_DOMAIN"/>
    <property type="match status" value="1"/>
</dbReference>
<keyword evidence="5" id="KW-0807">Transducer</keyword>
<feature type="coiled-coil region" evidence="7">
    <location>
        <begin position="732"/>
        <end position="766"/>
    </location>
</feature>
<keyword evidence="7" id="KW-0175">Coiled coil</keyword>
<feature type="compositionally biased region" description="Basic and acidic residues" evidence="8">
    <location>
        <begin position="807"/>
        <end position="844"/>
    </location>
</feature>